<dbReference type="EMBL" id="BKCJ010011012">
    <property type="protein sequence ID" value="GEU94162.1"/>
    <property type="molecule type" value="Genomic_DNA"/>
</dbReference>
<sequence>MSQRRQLVEPKKGATNVSNTSKSSSMVKSTGNSSKKGNITTSNSYSVLKNDEEEDEEHVENVYDESANLYPNSKPGESSTFTVAADHKHRATVRPSLDNDDLIHLVHGLDPIKVELNRLENEVRDPVKPTR</sequence>
<evidence type="ECO:0000256" key="1">
    <source>
        <dbReference type="ARBA" id="ARBA00004245"/>
    </source>
</evidence>
<keyword evidence="4" id="KW-0493">Microtubule</keyword>
<feature type="region of interest" description="Disordered" evidence="7">
    <location>
        <begin position="1"/>
        <end position="60"/>
    </location>
</feature>
<comment type="caution">
    <text evidence="8">The sequence shown here is derived from an EMBL/GenBank/DDBJ whole genome shotgun (WGS) entry which is preliminary data.</text>
</comment>
<feature type="compositionally biased region" description="Polar residues" evidence="7">
    <location>
        <begin position="36"/>
        <end position="47"/>
    </location>
</feature>
<evidence type="ECO:0000256" key="7">
    <source>
        <dbReference type="SAM" id="MobiDB-lite"/>
    </source>
</evidence>
<dbReference type="GO" id="GO:0005874">
    <property type="term" value="C:microtubule"/>
    <property type="evidence" value="ECO:0007669"/>
    <property type="project" value="UniProtKB-KW"/>
</dbReference>
<feature type="compositionally biased region" description="Low complexity" evidence="7">
    <location>
        <begin position="15"/>
        <end position="35"/>
    </location>
</feature>
<comment type="subcellular location">
    <subcellularLocation>
        <location evidence="1">Cytoplasm</location>
        <location evidence="1">Cytoskeleton</location>
    </subcellularLocation>
</comment>
<dbReference type="AlphaFoldDB" id="A0A6L2PAW9"/>
<feature type="compositionally biased region" description="Basic and acidic residues" evidence="7">
    <location>
        <begin position="1"/>
        <end position="12"/>
    </location>
</feature>
<comment type="similarity">
    <text evidence="2">Belongs to the MAP70 family.</text>
</comment>
<evidence type="ECO:0000256" key="6">
    <source>
        <dbReference type="ARBA" id="ARBA00023212"/>
    </source>
</evidence>
<accession>A0A6L2PAW9</accession>
<dbReference type="GO" id="GO:0008017">
    <property type="term" value="F:microtubule binding"/>
    <property type="evidence" value="ECO:0007669"/>
    <property type="project" value="InterPro"/>
</dbReference>
<evidence type="ECO:0000256" key="2">
    <source>
        <dbReference type="ARBA" id="ARBA00008825"/>
    </source>
</evidence>
<dbReference type="Pfam" id="PF07058">
    <property type="entry name" value="MAP70"/>
    <property type="match status" value="1"/>
</dbReference>
<evidence type="ECO:0000313" key="8">
    <source>
        <dbReference type="EMBL" id="GEU94162.1"/>
    </source>
</evidence>
<keyword evidence="3" id="KW-0963">Cytoplasm</keyword>
<name>A0A6L2PAW9_TANCI</name>
<gene>
    <name evidence="8" type="ORF">Tci_066140</name>
</gene>
<keyword evidence="6" id="KW-0206">Cytoskeleton</keyword>
<evidence type="ECO:0000256" key="4">
    <source>
        <dbReference type="ARBA" id="ARBA00022701"/>
    </source>
</evidence>
<proteinExistence type="inferred from homology"/>
<evidence type="ECO:0000256" key="5">
    <source>
        <dbReference type="ARBA" id="ARBA00023054"/>
    </source>
</evidence>
<keyword evidence="5" id="KW-0175">Coiled coil</keyword>
<organism evidence="8">
    <name type="scientific">Tanacetum cinerariifolium</name>
    <name type="common">Dalmatian daisy</name>
    <name type="synonym">Chrysanthemum cinerariifolium</name>
    <dbReference type="NCBI Taxonomy" id="118510"/>
    <lineage>
        <taxon>Eukaryota</taxon>
        <taxon>Viridiplantae</taxon>
        <taxon>Streptophyta</taxon>
        <taxon>Embryophyta</taxon>
        <taxon>Tracheophyta</taxon>
        <taxon>Spermatophyta</taxon>
        <taxon>Magnoliopsida</taxon>
        <taxon>eudicotyledons</taxon>
        <taxon>Gunneridae</taxon>
        <taxon>Pentapetalae</taxon>
        <taxon>asterids</taxon>
        <taxon>campanulids</taxon>
        <taxon>Asterales</taxon>
        <taxon>Asteraceae</taxon>
        <taxon>Asteroideae</taxon>
        <taxon>Anthemideae</taxon>
        <taxon>Anthemidinae</taxon>
        <taxon>Tanacetum</taxon>
    </lineage>
</organism>
<reference evidence="8" key="1">
    <citation type="journal article" date="2019" name="Sci. Rep.">
        <title>Draft genome of Tanacetum cinerariifolium, the natural source of mosquito coil.</title>
        <authorList>
            <person name="Yamashiro T."/>
            <person name="Shiraishi A."/>
            <person name="Satake H."/>
            <person name="Nakayama K."/>
        </authorList>
    </citation>
    <scope>NUCLEOTIDE SEQUENCE</scope>
</reference>
<dbReference type="GO" id="GO:0007010">
    <property type="term" value="P:cytoskeleton organization"/>
    <property type="evidence" value="ECO:0007669"/>
    <property type="project" value="InterPro"/>
</dbReference>
<evidence type="ECO:0000256" key="3">
    <source>
        <dbReference type="ARBA" id="ARBA00022490"/>
    </source>
</evidence>
<dbReference type="InterPro" id="IPR009768">
    <property type="entry name" value="MAP70"/>
</dbReference>
<protein>
    <submittedName>
        <fullName evidence="8">Microtubule-associated protein 70-1-like</fullName>
    </submittedName>
</protein>